<dbReference type="AlphaFoldDB" id="A0A2P6SL74"/>
<evidence type="ECO:0000256" key="16">
    <source>
        <dbReference type="ARBA" id="ARBA00023136"/>
    </source>
</evidence>
<evidence type="ECO:0000256" key="9">
    <source>
        <dbReference type="ARBA" id="ARBA00022692"/>
    </source>
</evidence>
<dbReference type="InterPro" id="IPR017441">
    <property type="entry name" value="Protein_kinase_ATP_BS"/>
</dbReference>
<dbReference type="PROSITE" id="PS50011">
    <property type="entry name" value="PROTEIN_KINASE_DOM"/>
    <property type="match status" value="1"/>
</dbReference>
<keyword evidence="17" id="KW-0325">Glycoprotein</keyword>
<evidence type="ECO:0000256" key="17">
    <source>
        <dbReference type="ARBA" id="ARBA00023180"/>
    </source>
</evidence>
<dbReference type="Gramene" id="PRQ59416">
    <property type="protein sequence ID" value="PRQ59416"/>
    <property type="gene ID" value="RchiOBHm_Chr1g0369931"/>
</dbReference>
<evidence type="ECO:0000256" key="6">
    <source>
        <dbReference type="ARBA" id="ARBA00022527"/>
    </source>
</evidence>
<evidence type="ECO:0000313" key="23">
    <source>
        <dbReference type="Proteomes" id="UP000238479"/>
    </source>
</evidence>
<dbReference type="SUPFAM" id="SSF52058">
    <property type="entry name" value="L domain-like"/>
    <property type="match status" value="2"/>
</dbReference>
<dbReference type="GO" id="GO:0004674">
    <property type="term" value="F:protein serine/threonine kinase activity"/>
    <property type="evidence" value="ECO:0007669"/>
    <property type="project" value="UniProtKB-KW"/>
</dbReference>
<evidence type="ECO:0000256" key="4">
    <source>
        <dbReference type="ARBA" id="ARBA00012513"/>
    </source>
</evidence>
<evidence type="ECO:0000259" key="21">
    <source>
        <dbReference type="PROSITE" id="PS50011"/>
    </source>
</evidence>
<evidence type="ECO:0000256" key="7">
    <source>
        <dbReference type="ARBA" id="ARBA00022614"/>
    </source>
</evidence>
<feature type="transmembrane region" description="Helical" evidence="19">
    <location>
        <begin position="646"/>
        <end position="666"/>
    </location>
</feature>
<keyword evidence="9 19" id="KW-0812">Transmembrane</keyword>
<dbReference type="InterPro" id="IPR032675">
    <property type="entry name" value="LRR_dom_sf"/>
</dbReference>
<organism evidence="22 23">
    <name type="scientific">Rosa chinensis</name>
    <name type="common">China rose</name>
    <dbReference type="NCBI Taxonomy" id="74649"/>
    <lineage>
        <taxon>Eukaryota</taxon>
        <taxon>Viridiplantae</taxon>
        <taxon>Streptophyta</taxon>
        <taxon>Embryophyta</taxon>
        <taxon>Tracheophyta</taxon>
        <taxon>Spermatophyta</taxon>
        <taxon>Magnoliopsida</taxon>
        <taxon>eudicotyledons</taxon>
        <taxon>Gunneridae</taxon>
        <taxon>Pentapetalae</taxon>
        <taxon>rosids</taxon>
        <taxon>fabids</taxon>
        <taxon>Rosales</taxon>
        <taxon>Rosaceae</taxon>
        <taxon>Rosoideae</taxon>
        <taxon>Rosoideae incertae sedis</taxon>
        <taxon>Rosa</taxon>
    </lineage>
</organism>
<comment type="similarity">
    <text evidence="3">Belongs to the RLP family.</text>
</comment>
<dbReference type="PROSITE" id="PS00107">
    <property type="entry name" value="PROTEIN_KINASE_ATP"/>
    <property type="match status" value="1"/>
</dbReference>
<evidence type="ECO:0000256" key="10">
    <source>
        <dbReference type="ARBA" id="ARBA00022729"/>
    </source>
</evidence>
<keyword evidence="11" id="KW-0677">Repeat</keyword>
<dbReference type="Proteomes" id="UP000238479">
    <property type="component" value="Chromosome 1"/>
</dbReference>
<gene>
    <name evidence="22" type="ORF">RchiOBHm_Chr1g0369931</name>
</gene>
<accession>A0A2P6SL74</accession>
<keyword evidence="8 22" id="KW-0808">Transferase</keyword>
<dbReference type="InterPro" id="IPR001611">
    <property type="entry name" value="Leu-rich_rpt"/>
</dbReference>
<dbReference type="PANTHER" id="PTHR45974:SF272">
    <property type="entry name" value="LEUCINE RICH REPEAT FAMILY PROTEIN, EXPRESSED"/>
    <property type="match status" value="1"/>
</dbReference>
<keyword evidence="10 20" id="KW-0732">Signal</keyword>
<dbReference type="PANTHER" id="PTHR45974">
    <property type="entry name" value="RECEPTOR-LIKE PROTEIN 55"/>
    <property type="match status" value="1"/>
</dbReference>
<feature type="domain" description="Protein kinase" evidence="21">
    <location>
        <begin position="700"/>
        <end position="962"/>
    </location>
</feature>
<dbReference type="InterPro" id="IPR003591">
    <property type="entry name" value="Leu-rich_rpt_typical-subtyp"/>
</dbReference>
<keyword evidence="23" id="KW-1185">Reference proteome</keyword>
<evidence type="ECO:0000256" key="19">
    <source>
        <dbReference type="SAM" id="Phobius"/>
    </source>
</evidence>
<keyword evidence="16 19" id="KW-0472">Membrane</keyword>
<dbReference type="SMART" id="SM00220">
    <property type="entry name" value="S_TKc"/>
    <property type="match status" value="1"/>
</dbReference>
<keyword evidence="6" id="KW-0723">Serine/threonine-protein kinase</keyword>
<evidence type="ECO:0000256" key="8">
    <source>
        <dbReference type="ARBA" id="ARBA00022679"/>
    </source>
</evidence>
<dbReference type="Gene3D" id="1.10.510.10">
    <property type="entry name" value="Transferase(Phosphotransferase) domain 1"/>
    <property type="match status" value="1"/>
</dbReference>
<dbReference type="OMA" id="SHFCEWR"/>
<evidence type="ECO:0000256" key="3">
    <source>
        <dbReference type="ARBA" id="ARBA00009592"/>
    </source>
</evidence>
<evidence type="ECO:0000256" key="12">
    <source>
        <dbReference type="ARBA" id="ARBA00022741"/>
    </source>
</evidence>
<dbReference type="Pfam" id="PF00560">
    <property type="entry name" value="LRR_1"/>
    <property type="match status" value="6"/>
</dbReference>
<dbReference type="CDD" id="cd14066">
    <property type="entry name" value="STKc_IRAK"/>
    <property type="match status" value="1"/>
</dbReference>
<dbReference type="InterPro" id="IPR000719">
    <property type="entry name" value="Prot_kinase_dom"/>
</dbReference>
<dbReference type="InterPro" id="IPR008271">
    <property type="entry name" value="Ser/Thr_kinase_AS"/>
</dbReference>
<evidence type="ECO:0000256" key="11">
    <source>
        <dbReference type="ARBA" id="ARBA00022737"/>
    </source>
</evidence>
<evidence type="ECO:0000313" key="22">
    <source>
        <dbReference type="EMBL" id="PRQ59416.1"/>
    </source>
</evidence>
<keyword evidence="15 19" id="KW-1133">Transmembrane helix</keyword>
<dbReference type="GO" id="GO:0005886">
    <property type="term" value="C:plasma membrane"/>
    <property type="evidence" value="ECO:0007669"/>
    <property type="project" value="UniProtKB-SubCell"/>
</dbReference>
<feature type="signal peptide" evidence="20">
    <location>
        <begin position="1"/>
        <end position="23"/>
    </location>
</feature>
<comment type="similarity">
    <text evidence="2">Belongs to the protein kinase superfamily. Ser/Thr protein kinase family.</text>
</comment>
<evidence type="ECO:0000256" key="13">
    <source>
        <dbReference type="ARBA" id="ARBA00022777"/>
    </source>
</evidence>
<dbReference type="Gene3D" id="3.80.10.10">
    <property type="entry name" value="Ribonuclease Inhibitor"/>
    <property type="match status" value="4"/>
</dbReference>
<dbReference type="InterPro" id="IPR011009">
    <property type="entry name" value="Kinase-like_dom_sf"/>
</dbReference>
<keyword evidence="7" id="KW-0433">Leucine-rich repeat</keyword>
<dbReference type="FunFam" id="3.80.10.10:FF:000288">
    <property type="entry name" value="LRR receptor-like serine/threonine-protein kinase EFR"/>
    <property type="match status" value="1"/>
</dbReference>
<evidence type="ECO:0000256" key="18">
    <source>
        <dbReference type="PROSITE-ProRule" id="PRU10141"/>
    </source>
</evidence>
<dbReference type="EMBL" id="PDCK01000039">
    <property type="protein sequence ID" value="PRQ59416.1"/>
    <property type="molecule type" value="Genomic_DNA"/>
</dbReference>
<dbReference type="SUPFAM" id="SSF56112">
    <property type="entry name" value="Protein kinase-like (PK-like)"/>
    <property type="match status" value="1"/>
</dbReference>
<reference evidence="22 23" key="1">
    <citation type="journal article" date="2018" name="Nat. Genet.">
        <title>The Rosa genome provides new insights in the design of modern roses.</title>
        <authorList>
            <person name="Bendahmane M."/>
        </authorList>
    </citation>
    <scope>NUCLEOTIDE SEQUENCE [LARGE SCALE GENOMIC DNA]</scope>
    <source>
        <strain evidence="23">cv. Old Blush</strain>
    </source>
</reference>
<dbReference type="FunFam" id="3.80.10.10:FF:000275">
    <property type="entry name" value="Leucine-rich repeat receptor-like protein kinase"/>
    <property type="match status" value="1"/>
</dbReference>
<dbReference type="FunFam" id="3.30.200.20:FF:000432">
    <property type="entry name" value="LRR receptor-like serine/threonine-protein kinase EFR"/>
    <property type="match status" value="1"/>
</dbReference>
<dbReference type="FunFam" id="3.80.10.10:FF:000383">
    <property type="entry name" value="Leucine-rich repeat receptor protein kinase EMS1"/>
    <property type="match status" value="1"/>
</dbReference>
<dbReference type="InterPro" id="IPR013210">
    <property type="entry name" value="LRR_N_plant-typ"/>
</dbReference>
<dbReference type="GO" id="GO:0005524">
    <property type="term" value="F:ATP binding"/>
    <property type="evidence" value="ECO:0007669"/>
    <property type="project" value="UniProtKB-UniRule"/>
</dbReference>
<proteinExistence type="inferred from homology"/>
<evidence type="ECO:0000256" key="14">
    <source>
        <dbReference type="ARBA" id="ARBA00022840"/>
    </source>
</evidence>
<feature type="chain" id="PRO_5015178343" description="non-specific serine/threonine protein kinase" evidence="20">
    <location>
        <begin position="24"/>
        <end position="1040"/>
    </location>
</feature>
<evidence type="ECO:0000256" key="2">
    <source>
        <dbReference type="ARBA" id="ARBA00008684"/>
    </source>
</evidence>
<evidence type="ECO:0000256" key="5">
    <source>
        <dbReference type="ARBA" id="ARBA00022475"/>
    </source>
</evidence>
<evidence type="ECO:0000256" key="15">
    <source>
        <dbReference type="ARBA" id="ARBA00022989"/>
    </source>
</evidence>
<evidence type="ECO:0000256" key="1">
    <source>
        <dbReference type="ARBA" id="ARBA00004251"/>
    </source>
</evidence>
<dbReference type="OrthoDB" id="676979at2759"/>
<dbReference type="Pfam" id="PF08263">
    <property type="entry name" value="LRRNT_2"/>
    <property type="match status" value="1"/>
</dbReference>
<feature type="binding site" evidence="18">
    <location>
        <position position="730"/>
    </location>
    <ligand>
        <name>ATP</name>
        <dbReference type="ChEBI" id="CHEBI:30616"/>
    </ligand>
</feature>
<dbReference type="SMART" id="SM00365">
    <property type="entry name" value="LRR_SD22"/>
    <property type="match status" value="5"/>
</dbReference>
<dbReference type="PROSITE" id="PS00108">
    <property type="entry name" value="PROTEIN_KINASE_ST"/>
    <property type="match status" value="1"/>
</dbReference>
<keyword evidence="13" id="KW-0418">Kinase</keyword>
<comment type="caution">
    <text evidence="22">The sequence shown here is derived from an EMBL/GenBank/DDBJ whole genome shotgun (WGS) entry which is preliminary data.</text>
</comment>
<keyword evidence="12 18" id="KW-0547">Nucleotide-binding</keyword>
<dbReference type="EC" id="2.7.11.1" evidence="4"/>
<dbReference type="SMART" id="SM00369">
    <property type="entry name" value="LRR_TYP"/>
    <property type="match status" value="7"/>
</dbReference>
<keyword evidence="5" id="KW-1003">Cell membrane</keyword>
<dbReference type="Pfam" id="PF00069">
    <property type="entry name" value="Pkinase"/>
    <property type="match status" value="1"/>
</dbReference>
<sequence>MESFTYLHVILFINFLQLTTVVSSFGNETDRLALLKFKDCIASDPDGLLNSWNDSVYYCKWPGIACGRRHQRVTAVYLPHAALHGTISPYIGNLSFLRFINLQNNSFSSKIPQQVEHLFRLRHLNLDTNMLEGGIPVNLTFCAELSIINIGRNRLTGKIPSEIGSLMKLVYLDFQINNLTGGIPPSLGNLSSITVLFMEENNLVGTVPEALGRLRSLSIFGIGLNNLSGLIPPSLFNISSMNAFSISYNKFKGSIPRLNMPNLQILYLAGNEFSGQIPASLSNASQLQKLDFGENNFVGQLPVSFGNFPNLQRLRITKNNLGTNSSNDLGFITSLTNCSDLLQLSLSKNNFGGVLPNSVANLSTQLTQLYLAGNQIEGMIPETLENLSNLIVLSLQENLFTGTIPASLGKLQKLQILYLHSNRLSSRFPSFLGNLTQLFQLTMFENELEGSIPPNIGNCKNLQVMDISHNKLSGDIPSQVIGLSSFSLLLNLSQNSLTGILPAEVGKLKNINILDISYNNLTGGIPEIIGGCLSLEFLHLQGNHFQGIIPSSLSALRGLQYLDLSQNNLSGHIPKDLQWLPFLNYLNLSSNNLEGEAPKGGVFQNTSAISLNGNTKLCGGVSELQLPTCPIKVPKQRKLHGFKLKFTISLVAGCSLLFAVIIALYWRRKTQKNKPLSVVPSIKFLPKVSYHTLHQATGGFSLSNQIGSGGFGSVYKGIIDQEENNVVAIKVLNLKEKGASKSFMAECNALRNIRHRNLVKILTCCSSTDYNGNDFKALVFENMSNGSLEEWLHKENQSRSLNLLQRLNIVVDVASALCYLHDHCEPQIIHCDIKPSNVLLDDDMVAHVGDFGLARLISTITDSSQNQSSTVGVKGTIGYVAPEYASGVEPSRQGDVYSYGVFVLQMFTGRRPIDEMFKEGLNLHNFVKMAIPERVMEIVDPTLLATLEERAPTTSQNVVNYISGYNNEIEAVEENIDNEYLSKMNTYVWKCILPTLKIGLACSEESPRNRMSMEEVHRKLHHIKDACTGVDICQERPRRS</sequence>
<dbReference type="Pfam" id="PF13855">
    <property type="entry name" value="LRR_8"/>
    <property type="match status" value="2"/>
</dbReference>
<protein>
    <recommendedName>
        <fullName evidence="4">non-specific serine/threonine protein kinase</fullName>
        <ecNumber evidence="4">2.7.11.1</ecNumber>
    </recommendedName>
</protein>
<dbReference type="Gene3D" id="3.30.200.20">
    <property type="entry name" value="Phosphorylase Kinase, domain 1"/>
    <property type="match status" value="1"/>
</dbReference>
<comment type="subcellular location">
    <subcellularLocation>
        <location evidence="1">Cell membrane</location>
        <topology evidence="1">Single-pass type I membrane protein</topology>
    </subcellularLocation>
</comment>
<name>A0A2P6SL74_ROSCH</name>
<keyword evidence="14 18" id="KW-0067">ATP-binding</keyword>
<evidence type="ECO:0000256" key="20">
    <source>
        <dbReference type="SAM" id="SignalP"/>
    </source>
</evidence>